<dbReference type="Pfam" id="PF12704">
    <property type="entry name" value="MacB_PCD"/>
    <property type="match status" value="1"/>
</dbReference>
<evidence type="ECO:0000313" key="3">
    <source>
        <dbReference type="EMBL" id="HIR89350.1"/>
    </source>
</evidence>
<feature type="transmembrane region" description="Helical" evidence="1">
    <location>
        <begin position="291"/>
        <end position="311"/>
    </location>
</feature>
<dbReference type="EMBL" id="DVHN01000134">
    <property type="protein sequence ID" value="HIR89350.1"/>
    <property type="molecule type" value="Genomic_DNA"/>
</dbReference>
<keyword evidence="1" id="KW-0812">Transmembrane</keyword>
<evidence type="ECO:0000256" key="1">
    <source>
        <dbReference type="SAM" id="Phobius"/>
    </source>
</evidence>
<accession>A0A9D1EFP5</accession>
<sequence length="325" mass="37957">MNKRWKRMISFTVLWLTVGFGLWFSQQWMKTKCSDQSLAMHWSKEQDYAQIRAFFSKDREISKQEIQTAEEEMNVILQQNGRTDEAEQDWISAYSTQGQLTVSGEKMTETMQAIGVGGDFFFFHPFVLKTGTWFDSNKNTTPMVVLNETAAWKLFGSLNVEGMEVEIEGEPYSISGVIQLERNPFLEKTGALESQIYLAYDQLKKHRDNVGITCYEIIMPNPIQQFALTTIKKQAIFSENDVELVEHSDRFSIKKRIQELPDFFTRSMKQNEIYYPFWENETRAWEQVWDLILIIQMIWGIVGIGFIIVLIKTVDCKNMLSHIKN</sequence>
<dbReference type="InterPro" id="IPR025857">
    <property type="entry name" value="MacB_PCD"/>
</dbReference>
<dbReference type="Proteomes" id="UP000824201">
    <property type="component" value="Unassembled WGS sequence"/>
</dbReference>
<keyword evidence="1" id="KW-0472">Membrane</keyword>
<comment type="caution">
    <text evidence="3">The sequence shown here is derived from an EMBL/GenBank/DDBJ whole genome shotgun (WGS) entry which is preliminary data.</text>
</comment>
<name>A0A9D1EFP5_9FIRM</name>
<feature type="domain" description="MacB-like periplasmic core" evidence="2">
    <location>
        <begin position="87"/>
        <end position="207"/>
    </location>
</feature>
<protein>
    <submittedName>
        <fullName evidence="3">ABC transporter permease</fullName>
    </submittedName>
</protein>
<keyword evidence="1" id="KW-1133">Transmembrane helix</keyword>
<reference evidence="3" key="2">
    <citation type="journal article" date="2021" name="PeerJ">
        <title>Extensive microbial diversity within the chicken gut microbiome revealed by metagenomics and culture.</title>
        <authorList>
            <person name="Gilroy R."/>
            <person name="Ravi A."/>
            <person name="Getino M."/>
            <person name="Pursley I."/>
            <person name="Horton D.L."/>
            <person name="Alikhan N.F."/>
            <person name="Baker D."/>
            <person name="Gharbi K."/>
            <person name="Hall N."/>
            <person name="Watson M."/>
            <person name="Adriaenssens E.M."/>
            <person name="Foster-Nyarko E."/>
            <person name="Jarju S."/>
            <person name="Secka A."/>
            <person name="Antonio M."/>
            <person name="Oren A."/>
            <person name="Chaudhuri R.R."/>
            <person name="La Ragione R."/>
            <person name="Hildebrand F."/>
            <person name="Pallen M.J."/>
        </authorList>
    </citation>
    <scope>NUCLEOTIDE SEQUENCE</scope>
    <source>
        <strain evidence="3">ChiW13-3771</strain>
    </source>
</reference>
<proteinExistence type="predicted"/>
<organism evidence="3 4">
    <name type="scientific">Candidatus Fimimorpha faecalis</name>
    <dbReference type="NCBI Taxonomy" id="2840824"/>
    <lineage>
        <taxon>Bacteria</taxon>
        <taxon>Bacillati</taxon>
        <taxon>Bacillota</taxon>
        <taxon>Clostridia</taxon>
        <taxon>Eubacteriales</taxon>
        <taxon>Candidatus Fimimorpha</taxon>
    </lineage>
</organism>
<reference evidence="3" key="1">
    <citation type="submission" date="2020-10" db="EMBL/GenBank/DDBJ databases">
        <authorList>
            <person name="Gilroy R."/>
        </authorList>
    </citation>
    <scope>NUCLEOTIDE SEQUENCE</scope>
    <source>
        <strain evidence="3">ChiW13-3771</strain>
    </source>
</reference>
<dbReference type="AlphaFoldDB" id="A0A9D1EFP5"/>
<evidence type="ECO:0000259" key="2">
    <source>
        <dbReference type="Pfam" id="PF12704"/>
    </source>
</evidence>
<gene>
    <name evidence="3" type="ORF">IAC96_10395</name>
</gene>
<evidence type="ECO:0000313" key="4">
    <source>
        <dbReference type="Proteomes" id="UP000824201"/>
    </source>
</evidence>